<dbReference type="PANTHER" id="PTHR47966">
    <property type="entry name" value="BETA-SITE APP-CLEAVING ENZYME, ISOFORM A-RELATED"/>
    <property type="match status" value="1"/>
</dbReference>
<dbReference type="SUPFAM" id="SSF50630">
    <property type="entry name" value="Acid proteases"/>
    <property type="match status" value="1"/>
</dbReference>
<evidence type="ECO:0000259" key="5">
    <source>
        <dbReference type="Pfam" id="PF00026"/>
    </source>
</evidence>
<dbReference type="InterPro" id="IPR021109">
    <property type="entry name" value="Peptidase_aspartic_dom_sf"/>
</dbReference>
<keyword evidence="4" id="KW-0732">Signal</keyword>
<comment type="similarity">
    <text evidence="1">Belongs to the peptidase A1 family.</text>
</comment>
<dbReference type="GO" id="GO:0006508">
    <property type="term" value="P:proteolysis"/>
    <property type="evidence" value="ECO:0007669"/>
    <property type="project" value="InterPro"/>
</dbReference>
<dbReference type="InterPro" id="IPR001461">
    <property type="entry name" value="Aspartic_peptidase_A1"/>
</dbReference>
<feature type="active site" evidence="2">
    <location>
        <position position="273"/>
    </location>
</feature>
<feature type="disulfide bond" evidence="3">
    <location>
        <begin position="303"/>
        <end position="342"/>
    </location>
</feature>
<evidence type="ECO:0000256" key="3">
    <source>
        <dbReference type="PIRSR" id="PIRSR601461-2"/>
    </source>
</evidence>
<dbReference type="FunFam" id="2.40.70.10:FF:000008">
    <property type="entry name" value="Cathepsin D"/>
    <property type="match status" value="1"/>
</dbReference>
<dbReference type="InterPro" id="IPR033121">
    <property type="entry name" value="PEPTIDASE_A1"/>
</dbReference>
<proteinExistence type="inferred from homology"/>
<keyword evidence="7" id="KW-1185">Reference proteome</keyword>
<dbReference type="Proteomes" id="UP001152798">
    <property type="component" value="Chromosome 3"/>
</dbReference>
<evidence type="ECO:0000256" key="4">
    <source>
        <dbReference type="SAM" id="SignalP"/>
    </source>
</evidence>
<protein>
    <recommendedName>
        <fullName evidence="5">Peptidase A1 domain-containing protein</fullName>
    </recommendedName>
</protein>
<dbReference type="AlphaFoldDB" id="A0A9P0ED59"/>
<keyword evidence="3" id="KW-1015">Disulfide bond</keyword>
<feature type="domain" description="Peptidase A1" evidence="5">
    <location>
        <begin position="64"/>
        <end position="382"/>
    </location>
</feature>
<dbReference type="PANTHER" id="PTHR47966:SF51">
    <property type="entry name" value="BETA-SITE APP-CLEAVING ENZYME, ISOFORM A-RELATED"/>
    <property type="match status" value="1"/>
</dbReference>
<dbReference type="GO" id="GO:0004190">
    <property type="term" value="F:aspartic-type endopeptidase activity"/>
    <property type="evidence" value="ECO:0007669"/>
    <property type="project" value="InterPro"/>
</dbReference>
<dbReference type="OrthoDB" id="2747330at2759"/>
<accession>A0A9P0ED59</accession>
<gene>
    <name evidence="6" type="ORF">NEZAVI_LOCUS5537</name>
</gene>
<dbReference type="EMBL" id="OV725079">
    <property type="protein sequence ID" value="CAH1395225.1"/>
    <property type="molecule type" value="Genomic_DNA"/>
</dbReference>
<evidence type="ECO:0000256" key="1">
    <source>
        <dbReference type="ARBA" id="ARBA00007447"/>
    </source>
</evidence>
<sequence length="384" mass="42915">MCKLVALVIVALSLAAVSQAQIRIHLNRQEIALQREKIKPYGHVNLLRSVGVPQIIRNYKNVYYYGYIRLGTPGDLVRVIFDTGSPSLWVYSGSGWSSWWCIPCWFHKTYRHSYSSTYVPDGRPIEISYVSGYMKGYSSQDVLSMGPLSARVQFAEATSTPIMDSLWSKYDGILGLAPCSGPRCQVYKEFTPSVLNPLMRQLPCPIFSIYLDRTNGGYGEITFGGTNPLLYKEETLVMHNTTTSYLWSLRIDSIWVGETLALNYTKGINAFIDTGTSLIVGPPDDVAALLLLMNLDPGLEVDCETRCELPPITFVIGGKKYSLNWKQYAYLSSKPFFGSSVCYHGLQAIDVGGWILGDLFLSNFYTVFEVGDHVSSRIGFAQLK</sequence>
<feature type="chain" id="PRO_5040354829" description="Peptidase A1 domain-containing protein" evidence="4">
    <location>
        <begin position="21"/>
        <end position="384"/>
    </location>
</feature>
<evidence type="ECO:0000313" key="6">
    <source>
        <dbReference type="EMBL" id="CAH1395225.1"/>
    </source>
</evidence>
<feature type="signal peptide" evidence="4">
    <location>
        <begin position="1"/>
        <end position="20"/>
    </location>
</feature>
<dbReference type="PRINTS" id="PR00792">
    <property type="entry name" value="PEPSIN"/>
</dbReference>
<organism evidence="6 7">
    <name type="scientific">Nezara viridula</name>
    <name type="common">Southern green stink bug</name>
    <name type="synonym">Cimex viridulus</name>
    <dbReference type="NCBI Taxonomy" id="85310"/>
    <lineage>
        <taxon>Eukaryota</taxon>
        <taxon>Metazoa</taxon>
        <taxon>Ecdysozoa</taxon>
        <taxon>Arthropoda</taxon>
        <taxon>Hexapoda</taxon>
        <taxon>Insecta</taxon>
        <taxon>Pterygota</taxon>
        <taxon>Neoptera</taxon>
        <taxon>Paraneoptera</taxon>
        <taxon>Hemiptera</taxon>
        <taxon>Heteroptera</taxon>
        <taxon>Panheteroptera</taxon>
        <taxon>Pentatomomorpha</taxon>
        <taxon>Pentatomoidea</taxon>
        <taxon>Pentatomidae</taxon>
        <taxon>Pentatominae</taxon>
        <taxon>Nezara</taxon>
    </lineage>
</organism>
<feature type="active site" evidence="2">
    <location>
        <position position="82"/>
    </location>
</feature>
<evidence type="ECO:0000256" key="2">
    <source>
        <dbReference type="PIRSR" id="PIRSR601461-1"/>
    </source>
</evidence>
<dbReference type="Gene3D" id="2.40.70.10">
    <property type="entry name" value="Acid Proteases"/>
    <property type="match status" value="2"/>
</dbReference>
<reference evidence="6" key="1">
    <citation type="submission" date="2022-01" db="EMBL/GenBank/DDBJ databases">
        <authorList>
            <person name="King R."/>
        </authorList>
    </citation>
    <scope>NUCLEOTIDE SEQUENCE</scope>
</reference>
<evidence type="ECO:0000313" key="7">
    <source>
        <dbReference type="Proteomes" id="UP001152798"/>
    </source>
</evidence>
<name>A0A9P0ED59_NEZVI</name>
<dbReference type="Pfam" id="PF00026">
    <property type="entry name" value="Asp"/>
    <property type="match status" value="1"/>
</dbReference>